<reference evidence="2" key="1">
    <citation type="journal article" date="2019" name="Int. J. Syst. Evol. Microbiol.">
        <title>The Global Catalogue of Microorganisms (GCM) 10K type strain sequencing project: providing services to taxonomists for standard genome sequencing and annotation.</title>
        <authorList>
            <consortium name="The Broad Institute Genomics Platform"/>
            <consortium name="The Broad Institute Genome Sequencing Center for Infectious Disease"/>
            <person name="Wu L."/>
            <person name="Ma J."/>
        </authorList>
    </citation>
    <scope>NUCLEOTIDE SEQUENCE [LARGE SCALE GENOMIC DNA]</scope>
    <source>
        <strain evidence="2">KCTC 42662</strain>
    </source>
</reference>
<protein>
    <submittedName>
        <fullName evidence="1">Uncharacterized protein</fullName>
    </submittedName>
</protein>
<dbReference type="RefSeq" id="WP_380902572.1">
    <property type="nucleotide sequence ID" value="NZ_JBHUEG010000007.1"/>
</dbReference>
<proteinExistence type="predicted"/>
<accession>A0ABW5KI97</accession>
<evidence type="ECO:0000313" key="2">
    <source>
        <dbReference type="Proteomes" id="UP001597545"/>
    </source>
</evidence>
<dbReference type="EMBL" id="JBHULR010000003">
    <property type="protein sequence ID" value="MFD2547630.1"/>
    <property type="molecule type" value="Genomic_DNA"/>
</dbReference>
<dbReference type="Proteomes" id="UP001597545">
    <property type="component" value="Unassembled WGS sequence"/>
</dbReference>
<name>A0ABW5KI97_9SPHI</name>
<comment type="caution">
    <text evidence="1">The sequence shown here is derived from an EMBL/GenBank/DDBJ whole genome shotgun (WGS) entry which is preliminary data.</text>
</comment>
<sequence length="87" mass="10072">MHTWGNYPASGVVRELFEPRSRAVRDLFETRSRKVRLDFASSLAAVQLALEDQSNNSRRPVEQVSLLFRRKVDHAPKISRFLISMTQ</sequence>
<evidence type="ECO:0000313" key="1">
    <source>
        <dbReference type="EMBL" id="MFD2547630.1"/>
    </source>
</evidence>
<gene>
    <name evidence="1" type="ORF">ACFSR5_08235</name>
</gene>
<keyword evidence="2" id="KW-1185">Reference proteome</keyword>
<organism evidence="1 2">
    <name type="scientific">Sphingobacterium suaedae</name>
    <dbReference type="NCBI Taxonomy" id="1686402"/>
    <lineage>
        <taxon>Bacteria</taxon>
        <taxon>Pseudomonadati</taxon>
        <taxon>Bacteroidota</taxon>
        <taxon>Sphingobacteriia</taxon>
        <taxon>Sphingobacteriales</taxon>
        <taxon>Sphingobacteriaceae</taxon>
        <taxon>Sphingobacterium</taxon>
    </lineage>
</organism>